<dbReference type="FunFam" id="1.20.120.1750:FF:000002">
    <property type="entry name" value="RBR-type E3 ubiquitin transferase"/>
    <property type="match status" value="1"/>
</dbReference>
<evidence type="ECO:0000256" key="2">
    <source>
        <dbReference type="ARBA" id="ARBA00012251"/>
    </source>
</evidence>
<dbReference type="Gene3D" id="1.20.120.1750">
    <property type="match status" value="1"/>
</dbReference>
<dbReference type="Gene3D" id="3.30.40.10">
    <property type="entry name" value="Zinc/RING finger domain, C3HC4 (zinc finger)"/>
    <property type="match status" value="1"/>
</dbReference>
<dbReference type="InterPro" id="IPR047556">
    <property type="entry name" value="Rcat_RBR_TRIAD1"/>
</dbReference>
<dbReference type="EC" id="2.3.2.31" evidence="2"/>
<comment type="catalytic activity">
    <reaction evidence="1">
        <text>[E2 ubiquitin-conjugating enzyme]-S-ubiquitinyl-L-cysteine + [acceptor protein]-L-lysine = [E2 ubiquitin-conjugating enzyme]-L-cysteine + [acceptor protein]-N(6)-ubiquitinyl-L-lysine.</text>
        <dbReference type="EC" id="2.3.2.31"/>
    </reaction>
</comment>
<dbReference type="GO" id="GO:0016567">
    <property type="term" value="P:protein ubiquitination"/>
    <property type="evidence" value="ECO:0007669"/>
    <property type="project" value="InterPro"/>
</dbReference>
<evidence type="ECO:0000256" key="6">
    <source>
        <dbReference type="ARBA" id="ARBA00022771"/>
    </source>
</evidence>
<dbReference type="PANTHER" id="PTHR11685">
    <property type="entry name" value="RBR FAMILY RING FINGER AND IBR DOMAIN-CONTAINING"/>
    <property type="match status" value="1"/>
</dbReference>
<accession>A0A7R8WKC0</accession>
<evidence type="ECO:0000256" key="9">
    <source>
        <dbReference type="SAM" id="MobiDB-lite"/>
    </source>
</evidence>
<keyword evidence="8" id="KW-0862">Zinc</keyword>
<evidence type="ECO:0000256" key="4">
    <source>
        <dbReference type="ARBA" id="ARBA00022723"/>
    </source>
</evidence>
<proteinExistence type="predicted"/>
<dbReference type="AlphaFoldDB" id="A0A7R8WKC0"/>
<keyword evidence="3" id="KW-0808">Transferase</keyword>
<dbReference type="Pfam" id="PF26000">
    <property type="entry name" value="UBA_ARIH2_N"/>
    <property type="match status" value="1"/>
</dbReference>
<dbReference type="Pfam" id="PF19422">
    <property type="entry name" value="Ariadne"/>
    <property type="match status" value="1"/>
</dbReference>
<evidence type="ECO:0000256" key="8">
    <source>
        <dbReference type="ARBA" id="ARBA00022833"/>
    </source>
</evidence>
<dbReference type="InterPro" id="IPR002867">
    <property type="entry name" value="IBR_dom"/>
</dbReference>
<keyword evidence="7" id="KW-0833">Ubl conjugation pathway</keyword>
<dbReference type="SMART" id="SM00647">
    <property type="entry name" value="IBR"/>
    <property type="match status" value="2"/>
</dbReference>
<feature type="compositionally biased region" description="Acidic residues" evidence="9">
    <location>
        <begin position="1"/>
        <end position="21"/>
    </location>
</feature>
<dbReference type="EMBL" id="OB662872">
    <property type="protein sequence ID" value="CAD7230674.1"/>
    <property type="molecule type" value="Genomic_DNA"/>
</dbReference>
<protein>
    <recommendedName>
        <fullName evidence="2">RBR-type E3 ubiquitin transferase</fullName>
        <ecNumber evidence="2">2.3.2.31</ecNumber>
    </recommendedName>
</protein>
<evidence type="ECO:0000256" key="5">
    <source>
        <dbReference type="ARBA" id="ARBA00022737"/>
    </source>
</evidence>
<dbReference type="GO" id="GO:0008270">
    <property type="term" value="F:zinc ion binding"/>
    <property type="evidence" value="ECO:0007669"/>
    <property type="project" value="UniProtKB-KW"/>
</dbReference>
<dbReference type="Pfam" id="PF01485">
    <property type="entry name" value="IBR"/>
    <property type="match status" value="1"/>
</dbReference>
<dbReference type="InterPro" id="IPR047555">
    <property type="entry name" value="BRcat_RBR_TRIAD1"/>
</dbReference>
<evidence type="ECO:0000256" key="7">
    <source>
        <dbReference type="ARBA" id="ARBA00022786"/>
    </source>
</evidence>
<keyword evidence="5" id="KW-0677">Repeat</keyword>
<keyword evidence="4" id="KW-0479">Metal-binding</keyword>
<dbReference type="CDD" id="cd20360">
    <property type="entry name" value="Rcat_RBR_TRIAD1"/>
    <property type="match status" value="1"/>
</dbReference>
<dbReference type="InterPro" id="IPR031127">
    <property type="entry name" value="E3_UB_ligase_RBR"/>
</dbReference>
<dbReference type="OrthoDB" id="10009520at2759"/>
<name>A0A7R8WKC0_9CRUS</name>
<keyword evidence="6" id="KW-0863">Zinc-finger</keyword>
<gene>
    <name evidence="10" type="ORF">CTOB1V02_LOCUS8532</name>
</gene>
<evidence type="ECO:0000313" key="10">
    <source>
        <dbReference type="EMBL" id="CAD7230674.1"/>
    </source>
</evidence>
<dbReference type="Pfam" id="PF22191">
    <property type="entry name" value="IBR_1"/>
    <property type="match status" value="1"/>
</dbReference>
<dbReference type="InterPro" id="IPR044066">
    <property type="entry name" value="TRIAD_supradom"/>
</dbReference>
<evidence type="ECO:0000256" key="3">
    <source>
        <dbReference type="ARBA" id="ARBA00022679"/>
    </source>
</evidence>
<dbReference type="InterPro" id="IPR045840">
    <property type="entry name" value="Ariadne"/>
</dbReference>
<feature type="region of interest" description="Disordered" evidence="9">
    <location>
        <begin position="1"/>
        <end position="22"/>
    </location>
</feature>
<sequence>MDVDDSDDSDFDDYYEPDEYTPDSVALQASGESDPEYFEFICLSLPEVDQLLSETVEALTSRISITPTLAKILLHRWGWNVDLISREFMKSPSDFLIQSHVKPDPSKVRQPPCRTGHDGFVTCAVCLLEQSRHACAGLACGELFCKSCWAMHCEVQISTGTTTGEGLGRGRITCMGDGCNIIAPEDFVLANLSQPRLRERYQVFAFRDYVNSHPQLRFCRRENCRTVIRAKESKPRKVVCSSCGEVFCFQCAEDPHAPSDCATIRQWLVKCADDSETANYISANTKDCPKCNCIIEKNGGCNHMQCSRCKNDFCWMCLGDWKNHGSEYYDCSRYKENPNIAKENELTKAREALKKYIFYYERWDNHAKSLRLEEQTLQKIKQRMEEKAMLDLQVADKEGTWIDWQYLLDAAALLAKCRYTLKYTYPYAYYMESDARKALFEFQQAQLEAEIENLSWKIERAEIYQRGDILNQMDVAEKRRSTMLKDFFCQPATAIPPSRSVR</sequence>
<dbReference type="PROSITE" id="PS51873">
    <property type="entry name" value="TRIAD"/>
    <property type="match status" value="1"/>
</dbReference>
<dbReference type="InterPro" id="IPR013083">
    <property type="entry name" value="Znf_RING/FYVE/PHD"/>
</dbReference>
<dbReference type="GO" id="GO:0061630">
    <property type="term" value="F:ubiquitin protein ligase activity"/>
    <property type="evidence" value="ECO:0007669"/>
    <property type="project" value="UniProtKB-EC"/>
</dbReference>
<reference evidence="10" key="1">
    <citation type="submission" date="2020-11" db="EMBL/GenBank/DDBJ databases">
        <authorList>
            <person name="Tran Van P."/>
        </authorList>
    </citation>
    <scope>NUCLEOTIDE SEQUENCE</scope>
</reference>
<dbReference type="SUPFAM" id="SSF57850">
    <property type="entry name" value="RING/U-box"/>
    <property type="match status" value="3"/>
</dbReference>
<evidence type="ECO:0000256" key="1">
    <source>
        <dbReference type="ARBA" id="ARBA00001798"/>
    </source>
</evidence>
<organism evidence="10">
    <name type="scientific">Cyprideis torosa</name>
    <dbReference type="NCBI Taxonomy" id="163714"/>
    <lineage>
        <taxon>Eukaryota</taxon>
        <taxon>Metazoa</taxon>
        <taxon>Ecdysozoa</taxon>
        <taxon>Arthropoda</taxon>
        <taxon>Crustacea</taxon>
        <taxon>Oligostraca</taxon>
        <taxon>Ostracoda</taxon>
        <taxon>Podocopa</taxon>
        <taxon>Podocopida</taxon>
        <taxon>Cytherocopina</taxon>
        <taxon>Cytheroidea</taxon>
        <taxon>Cytherideidae</taxon>
        <taxon>Cyprideis</taxon>
    </lineage>
</organism>
<dbReference type="CDD" id="cd20344">
    <property type="entry name" value="BRcat_RBR_TRIAD1"/>
    <property type="match status" value="1"/>
</dbReference>